<gene>
    <name evidence="4" type="ORF">BESB_012970</name>
</gene>
<dbReference type="PANTHER" id="PTHR12722">
    <property type="entry name" value="XAP-5 PROTEIN-RELATED"/>
    <property type="match status" value="1"/>
</dbReference>
<dbReference type="Pfam" id="PF04921">
    <property type="entry name" value="XAP5"/>
    <property type="match status" value="1"/>
</dbReference>
<dbReference type="InterPro" id="IPR048337">
    <property type="entry name" value="FAM50A/XAP5_C"/>
</dbReference>
<feature type="domain" description="FAM50A/XAP5 C-terminal" evidence="3">
    <location>
        <begin position="291"/>
        <end position="429"/>
    </location>
</feature>
<keyword evidence="5" id="KW-1185">Reference proteome</keyword>
<dbReference type="InterPro" id="IPR007005">
    <property type="entry name" value="XAP5"/>
</dbReference>
<organism evidence="4 5">
    <name type="scientific">Besnoitia besnoiti</name>
    <name type="common">Apicomplexan protozoan</name>
    <dbReference type="NCBI Taxonomy" id="94643"/>
    <lineage>
        <taxon>Eukaryota</taxon>
        <taxon>Sar</taxon>
        <taxon>Alveolata</taxon>
        <taxon>Apicomplexa</taxon>
        <taxon>Conoidasida</taxon>
        <taxon>Coccidia</taxon>
        <taxon>Eucoccidiorida</taxon>
        <taxon>Eimeriorina</taxon>
        <taxon>Sarcocystidae</taxon>
        <taxon>Besnoitia</taxon>
    </lineage>
</organism>
<evidence type="ECO:0000256" key="1">
    <source>
        <dbReference type="SAM" id="Coils"/>
    </source>
</evidence>
<feature type="compositionally biased region" description="Basic and acidic residues" evidence="2">
    <location>
        <begin position="141"/>
        <end position="154"/>
    </location>
</feature>
<accession>A0A2A9M3Z4</accession>
<sequence length="450" mass="51668">MANLGESGNAVLQTIQASEGGRALRLLKQRQEMRERMRAAKEKIESKGLKRRNLTFGGSAADRLEEQFKKETVGLVTAQDFRDKRAKLEEQLRIEQRSLFPQKYQERRLMEMRLVTSKLSFGDEDEADEVLVQVLDEKEKEARRREEAAQEKAASEPAPVTAAGAALREASPSPPQAVQDRADSPDSHEPRVKVKKEREAAADSSEAEEDEEPGLVSRKREAVKKERVGAAEDVEKEEKAILFKKRRIGKDPSVDTDFLPDEERDAQVLAERKRLIEEYHRLEDEAKKEPLWITYSFWDGTGHRRRTRVTKGSSVLQFLDQARKELEKEFIELRGVGAVDLMYIKEDLILPHSLTFYDLIKTKARGKSGPLFTFNVHEDVRMTNDSRVEKSDSHAGKVVERKWFERNKHIFPASRWEVFNPNKSYDTYTVHGGVHKWRGVSNSDIRDAVI</sequence>
<dbReference type="GO" id="GO:0005634">
    <property type="term" value="C:nucleus"/>
    <property type="evidence" value="ECO:0007669"/>
    <property type="project" value="InterPro"/>
</dbReference>
<dbReference type="KEGG" id="bbes:BESB_012970"/>
<comment type="caution">
    <text evidence="4">The sequence shown here is derived from an EMBL/GenBank/DDBJ whole genome shotgun (WGS) entry which is preliminary data.</text>
</comment>
<proteinExistence type="predicted"/>
<dbReference type="VEuPathDB" id="ToxoDB:BESB_012970"/>
<dbReference type="OrthoDB" id="1562195at2759"/>
<dbReference type="AlphaFoldDB" id="A0A2A9M3Z4"/>
<dbReference type="STRING" id="94643.A0A2A9M3Z4"/>
<feature type="compositionally biased region" description="Basic and acidic residues" evidence="2">
    <location>
        <begin position="218"/>
        <end position="227"/>
    </location>
</feature>
<dbReference type="RefSeq" id="XP_029216694.1">
    <property type="nucleotide sequence ID" value="XM_029360027.1"/>
</dbReference>
<name>A0A2A9M3Z4_BESBE</name>
<evidence type="ECO:0000313" key="5">
    <source>
        <dbReference type="Proteomes" id="UP000224006"/>
    </source>
</evidence>
<reference evidence="4 5" key="1">
    <citation type="submission" date="2017-09" db="EMBL/GenBank/DDBJ databases">
        <title>Genome sequencing of Besnoitia besnoiti strain Bb-Ger1.</title>
        <authorList>
            <person name="Schares G."/>
            <person name="Venepally P."/>
            <person name="Lorenzi H.A."/>
        </authorList>
    </citation>
    <scope>NUCLEOTIDE SEQUENCE [LARGE SCALE GENOMIC DNA]</scope>
    <source>
        <strain evidence="4 5">Bb-Ger1</strain>
    </source>
</reference>
<feature type="region of interest" description="Disordered" evidence="2">
    <location>
        <begin position="141"/>
        <end position="227"/>
    </location>
</feature>
<dbReference type="PANTHER" id="PTHR12722:SF0">
    <property type="entry name" value="PROTEIN FAM50A"/>
    <property type="match status" value="1"/>
</dbReference>
<dbReference type="GeneID" id="40306359"/>
<protein>
    <recommendedName>
        <fullName evidence="3">FAM50A/XAP5 C-terminal domain-containing protein</fullName>
    </recommendedName>
</protein>
<evidence type="ECO:0000313" key="4">
    <source>
        <dbReference type="EMBL" id="PFH32685.1"/>
    </source>
</evidence>
<evidence type="ECO:0000259" key="3">
    <source>
        <dbReference type="Pfam" id="PF04921"/>
    </source>
</evidence>
<evidence type="ECO:0000256" key="2">
    <source>
        <dbReference type="SAM" id="MobiDB-lite"/>
    </source>
</evidence>
<dbReference type="EMBL" id="NWUJ01000010">
    <property type="protein sequence ID" value="PFH32685.1"/>
    <property type="molecule type" value="Genomic_DNA"/>
</dbReference>
<dbReference type="Proteomes" id="UP000224006">
    <property type="component" value="Chromosome IX"/>
</dbReference>
<feature type="compositionally biased region" description="Basic and acidic residues" evidence="2">
    <location>
        <begin position="180"/>
        <end position="201"/>
    </location>
</feature>
<feature type="coiled-coil region" evidence="1">
    <location>
        <begin position="23"/>
        <end position="50"/>
    </location>
</feature>
<dbReference type="GO" id="GO:0006325">
    <property type="term" value="P:chromatin organization"/>
    <property type="evidence" value="ECO:0007669"/>
    <property type="project" value="TreeGrafter"/>
</dbReference>
<keyword evidence="1" id="KW-0175">Coiled coil</keyword>